<dbReference type="Gene3D" id="6.10.140.1830">
    <property type="match status" value="1"/>
</dbReference>
<dbReference type="Gene3D" id="3.10.129.110">
    <property type="entry name" value="Polyketide synthase dehydratase"/>
    <property type="match status" value="2"/>
</dbReference>
<dbReference type="InterPro" id="IPR055123">
    <property type="entry name" value="SpnB-like_Rossmann"/>
</dbReference>
<dbReference type="FunFam" id="3.40.47.10:FF:000019">
    <property type="entry name" value="Polyketide synthase type I"/>
    <property type="match status" value="3"/>
</dbReference>
<dbReference type="Pfam" id="PF00550">
    <property type="entry name" value="PP-binding"/>
    <property type="match status" value="3"/>
</dbReference>
<feature type="region of interest" description="C-terminal hotdog fold" evidence="14">
    <location>
        <begin position="4102"/>
        <end position="4238"/>
    </location>
</feature>
<evidence type="ECO:0000256" key="10">
    <source>
        <dbReference type="ARBA" id="ARBA00060158"/>
    </source>
</evidence>
<feature type="domain" description="Ketosynthase family 3 (KS3)" evidence="16">
    <location>
        <begin position="33"/>
        <end position="459"/>
    </location>
</feature>
<dbReference type="SUPFAM" id="SSF52151">
    <property type="entry name" value="FabD/lysophospholipase-like"/>
    <property type="match status" value="3"/>
</dbReference>
<keyword evidence="6" id="KW-0045">Antibiotic biosynthesis</keyword>
<keyword evidence="2" id="KW-0596">Phosphopantetheine</keyword>
<dbReference type="SUPFAM" id="SSF53901">
    <property type="entry name" value="Thiolase-like"/>
    <property type="match status" value="3"/>
</dbReference>
<dbReference type="InterPro" id="IPR042104">
    <property type="entry name" value="PKS_dehydratase_sf"/>
</dbReference>
<feature type="domain" description="PKS/mFAS DH" evidence="17">
    <location>
        <begin position="3969"/>
        <end position="4238"/>
    </location>
</feature>
<dbReference type="RefSeq" id="WP_125314848.1">
    <property type="nucleotide sequence ID" value="NZ_RSEC01000060.1"/>
</dbReference>
<dbReference type="PROSITE" id="PS52019">
    <property type="entry name" value="PKS_MFAS_DH"/>
    <property type="match status" value="2"/>
</dbReference>
<dbReference type="PROSITE" id="PS00606">
    <property type="entry name" value="KS3_1"/>
    <property type="match status" value="2"/>
</dbReference>
<keyword evidence="8" id="KW-0012">Acyltransferase</keyword>
<feature type="domain" description="Carrier" evidence="15">
    <location>
        <begin position="3013"/>
        <end position="3088"/>
    </location>
</feature>
<protein>
    <recommendedName>
        <fullName evidence="13">6-deoxyerythronolide-B synthase</fullName>
        <ecNumber evidence="13">2.3.1.94</ecNumber>
    </recommendedName>
</protein>
<dbReference type="Gene3D" id="1.10.1200.10">
    <property type="entry name" value="ACP-like"/>
    <property type="match status" value="3"/>
</dbReference>
<keyword evidence="5" id="KW-0677">Repeat</keyword>
<evidence type="ECO:0000313" key="19">
    <source>
        <dbReference type="Proteomes" id="UP000267081"/>
    </source>
</evidence>
<reference evidence="18 19" key="1">
    <citation type="submission" date="2018-12" db="EMBL/GenBank/DDBJ databases">
        <title>Amycolatopsis eburnea sp. nov. actinomycete associate with arbuscular mycorrhiza fungal spore.</title>
        <authorList>
            <person name="Lumyong S."/>
            <person name="Chaiya L."/>
        </authorList>
    </citation>
    <scope>NUCLEOTIDE SEQUENCE [LARGE SCALE GENOMIC DNA]</scope>
    <source>
        <strain evidence="18 19">GLM-1</strain>
    </source>
</reference>
<comment type="caution">
    <text evidence="18">The sequence shown here is derived from an EMBL/GenBank/DDBJ whole genome shotgun (WGS) entry which is preliminary data.</text>
</comment>
<evidence type="ECO:0000256" key="12">
    <source>
        <dbReference type="ARBA" id="ARBA00063272"/>
    </source>
</evidence>
<dbReference type="InterPro" id="IPR049552">
    <property type="entry name" value="PKS_DH_N"/>
</dbReference>
<evidence type="ECO:0000256" key="4">
    <source>
        <dbReference type="ARBA" id="ARBA00022679"/>
    </source>
</evidence>
<dbReference type="OrthoDB" id="9778690at2"/>
<dbReference type="GO" id="GO:0004315">
    <property type="term" value="F:3-oxoacyl-[acyl-carrier-protein] synthase activity"/>
    <property type="evidence" value="ECO:0007669"/>
    <property type="project" value="InterPro"/>
</dbReference>
<dbReference type="SMART" id="SM00822">
    <property type="entry name" value="PKS_KR"/>
    <property type="match status" value="3"/>
</dbReference>
<gene>
    <name evidence="18" type="ORF">EIY87_38490</name>
</gene>
<dbReference type="SMART" id="SM00823">
    <property type="entry name" value="PKS_PP"/>
    <property type="match status" value="3"/>
</dbReference>
<dbReference type="CDD" id="cd08956">
    <property type="entry name" value="KR_3_FAS_SDR_x"/>
    <property type="match status" value="2"/>
</dbReference>
<dbReference type="InterPro" id="IPR050091">
    <property type="entry name" value="PKS_NRPS_Biosynth_Enz"/>
</dbReference>
<dbReference type="InterPro" id="IPR020841">
    <property type="entry name" value="PKS_Beta-ketoAc_synthase_dom"/>
</dbReference>
<feature type="region of interest" description="N-terminal hotdog fold" evidence="14">
    <location>
        <begin position="902"/>
        <end position="1024"/>
    </location>
</feature>
<dbReference type="Pfam" id="PF08659">
    <property type="entry name" value="KR"/>
    <property type="match status" value="3"/>
</dbReference>
<feature type="domain" description="Carrier" evidence="15">
    <location>
        <begin position="1571"/>
        <end position="1646"/>
    </location>
</feature>
<comment type="pathway">
    <text evidence="11">Antibiotic biosynthesis; erythromycin biosynthesis.</text>
</comment>
<dbReference type="GO" id="GO:0031177">
    <property type="term" value="F:phosphopantetheine binding"/>
    <property type="evidence" value="ECO:0007669"/>
    <property type="project" value="InterPro"/>
</dbReference>
<evidence type="ECO:0000259" key="15">
    <source>
        <dbReference type="PROSITE" id="PS50075"/>
    </source>
</evidence>
<evidence type="ECO:0000256" key="9">
    <source>
        <dbReference type="ARBA" id="ARBA00052442"/>
    </source>
</evidence>
<dbReference type="Pfam" id="PF18369">
    <property type="entry name" value="PKS_DE"/>
    <property type="match status" value="1"/>
</dbReference>
<dbReference type="Gene3D" id="3.30.70.3290">
    <property type="match status" value="3"/>
</dbReference>
<dbReference type="InterPro" id="IPR020807">
    <property type="entry name" value="PKS_DH"/>
</dbReference>
<dbReference type="InterPro" id="IPR014030">
    <property type="entry name" value="Ketoacyl_synth_N"/>
</dbReference>
<dbReference type="GO" id="GO:0033068">
    <property type="term" value="P:macrolide biosynthetic process"/>
    <property type="evidence" value="ECO:0007669"/>
    <property type="project" value="UniProtKB-ARBA"/>
</dbReference>
<feature type="active site" description="Proton acceptor; for dehydratase activity" evidence="14">
    <location>
        <position position="4001"/>
    </location>
</feature>
<keyword evidence="19" id="KW-1185">Reference proteome</keyword>
<evidence type="ECO:0000256" key="5">
    <source>
        <dbReference type="ARBA" id="ARBA00022737"/>
    </source>
</evidence>
<dbReference type="FunFam" id="3.40.366.10:FF:000002">
    <property type="entry name" value="Probable polyketide synthase 2"/>
    <property type="match status" value="3"/>
</dbReference>
<dbReference type="InterPro" id="IPR009081">
    <property type="entry name" value="PP-bd_ACP"/>
</dbReference>
<dbReference type="InterPro" id="IPR001227">
    <property type="entry name" value="Ac_transferase_dom_sf"/>
</dbReference>
<dbReference type="GO" id="GO:0004312">
    <property type="term" value="F:fatty acid synthase activity"/>
    <property type="evidence" value="ECO:0007669"/>
    <property type="project" value="TreeGrafter"/>
</dbReference>
<evidence type="ECO:0000259" key="16">
    <source>
        <dbReference type="PROSITE" id="PS52004"/>
    </source>
</evidence>
<dbReference type="InterPro" id="IPR036736">
    <property type="entry name" value="ACP-like_sf"/>
</dbReference>
<evidence type="ECO:0000256" key="13">
    <source>
        <dbReference type="ARBA" id="ARBA00066981"/>
    </source>
</evidence>
<feature type="domain" description="Ketosynthase family 3 (KS3)" evidence="16">
    <location>
        <begin position="3104"/>
        <end position="3527"/>
    </location>
</feature>
<dbReference type="SUPFAM" id="SSF47336">
    <property type="entry name" value="ACP-like"/>
    <property type="match status" value="3"/>
</dbReference>
<dbReference type="Pfam" id="PF14765">
    <property type="entry name" value="PS-DH"/>
    <property type="match status" value="2"/>
</dbReference>
<feature type="active site" description="Proton acceptor; for dehydratase activity" evidence="14">
    <location>
        <position position="934"/>
    </location>
</feature>
<dbReference type="InterPro" id="IPR016036">
    <property type="entry name" value="Malonyl_transacylase_ACP-bd"/>
</dbReference>
<dbReference type="SUPFAM" id="SSF55048">
    <property type="entry name" value="Probable ACP-binding domain of malonyl-CoA ACP transacylase"/>
    <property type="match status" value="3"/>
</dbReference>
<dbReference type="SUPFAM" id="SSF51735">
    <property type="entry name" value="NAD(P)-binding Rossmann-fold domains"/>
    <property type="match status" value="6"/>
</dbReference>
<evidence type="ECO:0000256" key="8">
    <source>
        <dbReference type="ARBA" id="ARBA00023315"/>
    </source>
</evidence>
<proteinExistence type="predicted"/>
<feature type="domain" description="Carrier" evidence="15">
    <location>
        <begin position="4661"/>
        <end position="4736"/>
    </location>
</feature>
<dbReference type="Pfam" id="PF02801">
    <property type="entry name" value="Ketoacyl-synt_C"/>
    <property type="match status" value="3"/>
</dbReference>
<dbReference type="PANTHER" id="PTHR43775:SF51">
    <property type="entry name" value="INACTIVE PHENOLPHTHIOCEROL SYNTHESIS POLYKETIDE SYNTHASE TYPE I PKS1-RELATED"/>
    <property type="match status" value="1"/>
</dbReference>
<feature type="active site" description="Proton donor; for dehydratase activity" evidence="14">
    <location>
        <position position="1096"/>
    </location>
</feature>
<sequence length="4815" mass="501713">MADEETLREHLRWVTTNLHQTRQRLQAVEDAEQEPIAIVGMGCRLPGGVRSPQDLWDLVAAGTDAVTGFPENRGWDLDALRDPDPDRPGTSHTASGGFLHDVADFDAGFFGISPREALAMDAQQRLLLETTWEAIERARIDPASLAGTETGVFVGNTGQDYANLMRGAGDAVEGHLLTGTATAVVSGRLAYFLGLTGAAVTVDTACSSSLVALHWACHALRRRECSLALAGGVTVLSTPAAFVAFSRQRGLAADGRCKSFAEAADGTGWGEGAGMLVLERLSDAQRNGHPVLAVVRGSAVNQDGASNGLTAPNGPAQERVITDALASARLSAKQVDAVEAHGTGTTLGDPIEAQALLATYGRARGSDDPLFLGSLKSNVGHTQGAAGVAGVIKMVMAMRNGVLPQTLHVDAPTSHVDWASGGVRLLTEARPWPETGEPRRAGVSAFGMSGTNAHAILEAAPATEEPEAVAAGPVPWVLSARTAEALQAQAAALAAHHNANAADTGFSLVTTRTAFPHRAVVVGDLHAGLTALAEGTPAANVVTGEAAAPGKVALVFPGQGSQWAGMALELAAASPVFAARLDECGAALESFVDWRLRDALADAEALTRVDVVQPALFAVMVSLAELWRSFGVIPDAVVGHSQGEIAAAVVSGSLSLEDGARVVTLRSKAILALAGGGGMVSVAASLETVEERLIDGVSVAAVNGPSAVVVSGTPEALDEFMAACRADDIRVKRVPVDYASHSPQVEQLRDELLEVLAPIAPRTGEIAFISTVTGEWNETVDAEYWYTNLRSTVRLDTAIERLKSEGFGTFIEASPHPVLTMALGEDVIALGSLRRDDGGLTRFHTALGEAYVHGVAVDWTPAFPGARTTDLPTYAFQRERFWPDVVADPGDAGALGLSATGHPLLGAAVALAAGDGLVLTGRVSPQAQPWLADHAVHGTILLPGTAFVELAVQAGDRAGCGTVEELTLETPLTLEARDTRALQVWVGAADETGRRAVEVHSRRDEDDPWIRHAAGVLAPGMPEAGFTLDSWPPEGAARIDLDGFYDGLRAAAGYGYGPAFQGLRSAWRRGDEIFAEVDLPDTPDTARYGLHPALLDTALHPLALASTEDGQARLPFAWTRFALHATGASALRVRLTRLGTDEIAVEVADPAGAPVASAASLAFRPLPAGGLDRSADDLYVVGWTETTETGSTDAVFEPLTGAPVHRVLGLVQDWLATERAEVLVFVTSGAVAVHDGEAPDPDLAAAWGLVRSAQAEHPGRFALLDTDDPDHPVVPPEPQSAVRDGRVFVPRLARATATGETPDWGDGDVLVTGASGVLGGLVARHLAREHGVRRLVLLSRRGADAPGAEELAADLAAAGTEAVFAACDAADRDRLAEVLAAHRVSAVVHAAGVLDDGVVEALTPERLDAVLRPKAVAARNLDELTGDLKAFVLFSAAAGTTGGSGQGNYAAANAYLDALAQRRRAAGQPAVSLAWGLWAEASGMTGHLDDRARDRLGRSGVRPLETAHGLALFDRAVVAGPAALVPITLDAAALRRQAADGTVSPLFRGLFPPVRRTAAAGGHALAELTEEALVELVRTQVAAVLGHASAQAVDPGRAFKDLGFDSLTAVDLRNRLAAATGLRLPATLVFDYPTPAVLAAHLAGRTDRTAVARPAEADEPIAIVAMSCRYPGGVASPDDLWQLVAEGRDAVSVFPADRGWPSDLFDDDPAHGGTSYAREGGFLYDAAEFDAEFFGMSPREATATDPQQRLLLEIAWEAFERAGIVPESVRGSRTGVFAGVMYQDYATRLQNVRSGLEDYEGYLGNGSAGSVASGRIAYAFGLEGPAITVDTACSSSLVALHLACQSLRQGECDLALAGGVAVLSTPALFVEFSRQRGLAADGRCKSFADAADGTGWGEGAGLLLVERLSDAKRNGHPVLAVVRGSAVNQDGASNGLTAPNGPAQQRVIRQALANAGLTTSEVDAVEAHGTGTTLGDPIEAQALLETYGQDRSAPLWLGSLKSNIGHTQAAAGVGGVIKMVMAMRHGVLPKTLHVDAPSSHVDWTAGSVELLTESREWTSDRPLRAAVSSFGVSGTNAHAILESPERPNVAVVASDAPKAALGASDAPKATLGRSGPVPWVLSGRTPEALRAQAAALLGRGELPAASVGAALVSARSLFRHRAVVVGDLTGGLTALAEGTPAANVVTGEAGAPGKVALVFPGQGAQWAGMALDLAESSPVFAARLDDCGAALASFVDWSLREVLADADALSRVDVVQPALWAVMVSLAELWRSFGVVPDAVVGHSQGEIAAAVVSGALSLEDGARVVALRSRAILALAGGGGMVSVAASHETVQERLIDGVSVAAVNGPTAVVVSGVPEALDEFMAACRADDIRVKRVPVDYASHSPQVEQLRDELGEVLAPITPRTGEIAFISTVTGEWNETVDAEYWYTNLRSTVRLDTAIERLKSEGFGTFIEASPHPVLTMALGDDVIALGSLRRDDGGLTRFHTALAEAHVNGVAVDWTPAFPDVVPADLPTYAFQRERYWLDVPEAAPAHADPADQRFWEVVGDQDVPAFAGVLDLAEDAPLDAVLPALAKWRSRRHAESTTDSWRYRVAWRPVTTSPSRLTGRWRVVGDGDDVREVLAAHGAEIVEDDENLTGVVAVRPDAATALELTRVDAPLWLLTEGAVAAGPDDVPDPAQAQVWGLGRIAGLEHPTRWGGLVDLPPSLDETAGARLAAVLSGTTGEDQVAVRASGVFARRLVHAETGEPARRWRPEGTVLVTDADGHAAVRLARWLITRGATRIVLAAAALPGVETLRDAEIVEAYCDVADRDQLAAVLEAHGPVRSVFHAAAVTDLAPLAETGPELLERACRVKAGAADHLDALLPDDLDAFVLFSSIAAVVGSGAHGAYAAANAHLDALAERRRARGATATSIAWGVWDADEGVDRDRLVAEGVPPLDPELALTALGRALDHDDTTVVVADVDWARFAPAFAAARPRPLLAEIPEAAEEIPVQTTGFAAQLAGLSAADAHRVLTDLVRAQAAAVLGHASPAGVDVERAFSELGFDSLTAVELRTRLATATGLRLPATLVFDHPTVTVLAGYLGELLGGAAAETDAPARVAADEPIAIVGIGCRFPGGVRSPEDLWRLVAAGGDGITPFPDDRGWDLEEIYDPEPGASGKSYAREGGFLADTTKFDPGFFGISPREALAMDPQQRLLLQTSWEAFERAGLDPLSVRGERIGVFAGTNGQDYPALLERSTEQLEGHAGVGNAASVVSGRLSYVFGLEGPSLTVDTACSSSLVALHLAVQALRRGECSMALAGGATVMATPGMFVDFSLQRGLAADGRSKAFAEAADGAGFSEGAGMLLVQRLSDAQREGRRVLAVVRGSAVNSDGASNGLTAPNGPSQQRVIRAALADAGLKPSEVDAVEAHGTGTTLGDPIEAQALLATYGQDRDEPLWLGSVKSNLGHTQAAAGAAGIIKMVMAMRHGVLPQTLHVDAPSSHVDWTSGAVELLTEARDWTSDRPRRAGVSSFGISGTNAHTILEQAPDVVAEEREPVSRPVPWVLAGRTEAALRDQAAALAAVDGDPADIGFSLATARSRFPYRAVVLGADALTAVAEGTPSANAVTGIAGTPGKVALVFPGQGSQWAGMALELADSAPVFGARLDECAAALGSFVDWDLRAVLDDAVALDRVDVVQPALWAVMVSLAELWRSFGVVPDAVVGHSQGEIAAAVVSGALSLEDGARVVTLRSKAILALAGQGGMVSVAASREAVEERLTDGISIAAVNGPAAVVVSGTPQALDELIASCEADGIRAKRVPVDYASHSAQVEQLRDELREVLAPITPRQGEIAFISTVTGEWNETLDAEYWYTNLRSTVRLDTAVERLKSEGFGTFIEASPHPVLTMALGDDVLALGSLRRDDGGLTRFYTALAEAHVNGVRVDWTPAFPGARLTDLPTYPFQQDRYWPQWTATTAGDAGGLGLTDAGHPLLGAAVTVAGTGATLLTGRISLSTHPWLADHAVGDTVLLPGTAFVELAVRAGDQVGCATVEELTLQAPLVLPRRGGVAVQARVEAADEDGRRTVTVHSRPNDDVDWTQHAEGILATGAEPGTSLTAWPPSGAEPLPVDGHYDTLAGHGYRYGPAFQGLRAAWRHGDDLYAEVVLPDDQRADAARYGLHPALLDAALHPIGLTSAQAGARLPFAWTGVRLYATGATTLRVRLGGLGADGVSVAVADESGAPVAEADSLVMRPISAGQLAAAADHGTDSLFTLNWQHIDTEPAVPAVPLGEPGPVAYAEFRGDATVEALGIVQEFLAGEHDGKLVLVTESAVGEAPADPEAAAVWGLVRSAQSEHPGRFVLLDVDTTENLATWAGAAAASGEPQLALRGGEFQVPRLARATPPQQEHAWNPDGTVLITGASGVLGGLLARHLVSVHGVRHLLLLSRSAPPAEELAGASVTVLSCDVADKAALESALAAIPAEHPLTAVVHAAGALDDGVLEGLTPERLDTVLRPKALAAKHLHELTAHLDLDAFVLFSSFATTMGGAGQAGYSAANAYLDALAQHRRGHGLPATSLAWGLWEARSGLTAHLGDDDVSRLGRSGVRALPTDRALRLFDLAVSTGEPLLMPVALDLAAWRARAEVPALLRGLVRTSSRRAVRDGVPAGPGLAERLAGLPEAEQLRVVDDVVRAQVAAVLGYASGNAVEAGRGFLDLGFDSLTALELRNRLNAVTGLRLPATLIFDYPNPDALTKHLCAELPADGAKAALPVHAELDRLAAVLAATEPGAGERDLITERLRGLLARWTATDDRRDEPGTELADATAEEIFDLLDDELGMS</sequence>
<dbReference type="PROSITE" id="PS52004">
    <property type="entry name" value="KS3_2"/>
    <property type="match status" value="3"/>
</dbReference>
<dbReference type="GO" id="GO:0047879">
    <property type="term" value="F:erythronolide synthase activity"/>
    <property type="evidence" value="ECO:0007669"/>
    <property type="project" value="UniProtKB-EC"/>
</dbReference>
<keyword evidence="3" id="KW-0597">Phosphoprotein</keyword>
<dbReference type="InterPro" id="IPR049900">
    <property type="entry name" value="PKS_mFAS_DH"/>
</dbReference>
<dbReference type="InterPro" id="IPR014031">
    <property type="entry name" value="Ketoacyl_synth_C"/>
</dbReference>
<dbReference type="Proteomes" id="UP000267081">
    <property type="component" value="Unassembled WGS sequence"/>
</dbReference>
<dbReference type="InterPro" id="IPR006162">
    <property type="entry name" value="Ppantetheine_attach_site"/>
</dbReference>
<comment type="cofactor">
    <cofactor evidence="1">
        <name>pantetheine 4'-phosphate</name>
        <dbReference type="ChEBI" id="CHEBI:47942"/>
    </cofactor>
</comment>
<dbReference type="InterPro" id="IPR036291">
    <property type="entry name" value="NAD(P)-bd_dom_sf"/>
</dbReference>
<dbReference type="SMART" id="SM00826">
    <property type="entry name" value="PKS_DH"/>
    <property type="match status" value="2"/>
</dbReference>
<evidence type="ECO:0000256" key="2">
    <source>
        <dbReference type="ARBA" id="ARBA00022450"/>
    </source>
</evidence>
<feature type="region of interest" description="N-terminal hotdog fold" evidence="14">
    <location>
        <begin position="3969"/>
        <end position="4091"/>
    </location>
</feature>
<dbReference type="Pfam" id="PF08990">
    <property type="entry name" value="Docking"/>
    <property type="match status" value="1"/>
</dbReference>
<evidence type="ECO:0000256" key="14">
    <source>
        <dbReference type="PROSITE-ProRule" id="PRU01363"/>
    </source>
</evidence>
<organism evidence="18 19">
    <name type="scientific">Amycolatopsis eburnea</name>
    <dbReference type="NCBI Taxonomy" id="2267691"/>
    <lineage>
        <taxon>Bacteria</taxon>
        <taxon>Bacillati</taxon>
        <taxon>Actinomycetota</taxon>
        <taxon>Actinomycetes</taxon>
        <taxon>Pseudonocardiales</taxon>
        <taxon>Pseudonocardiaceae</taxon>
        <taxon>Amycolatopsis</taxon>
    </lineage>
</organism>
<feature type="domain" description="PKS/mFAS DH" evidence="17">
    <location>
        <begin position="902"/>
        <end position="1172"/>
    </location>
</feature>
<dbReference type="Pfam" id="PF22953">
    <property type="entry name" value="SpnB_Rossmann"/>
    <property type="match status" value="2"/>
</dbReference>
<evidence type="ECO:0000259" key="17">
    <source>
        <dbReference type="PROSITE" id="PS52019"/>
    </source>
</evidence>
<dbReference type="Gene3D" id="3.40.366.10">
    <property type="entry name" value="Malonyl-Coenzyme A Acyl Carrier Protein, domain 2"/>
    <property type="match status" value="3"/>
</dbReference>
<dbReference type="PANTHER" id="PTHR43775">
    <property type="entry name" value="FATTY ACID SYNTHASE"/>
    <property type="match status" value="1"/>
</dbReference>
<feature type="domain" description="Ketosynthase family 3 (KS3)" evidence="16">
    <location>
        <begin position="1658"/>
        <end position="2083"/>
    </location>
</feature>
<dbReference type="GO" id="GO:0006633">
    <property type="term" value="P:fatty acid biosynthetic process"/>
    <property type="evidence" value="ECO:0007669"/>
    <property type="project" value="InterPro"/>
</dbReference>
<dbReference type="InterPro" id="IPR020806">
    <property type="entry name" value="PKS_PP-bd"/>
</dbReference>
<dbReference type="InterPro" id="IPR016035">
    <property type="entry name" value="Acyl_Trfase/lysoPLipase"/>
</dbReference>
<comment type="catalytic activity">
    <reaction evidence="9">
        <text>6 (S)-methylmalonyl-CoA + propanoyl-CoA + 6 NADPH + 12 H(+) = 6-deoxyerythronolide B + 6 CO2 + 6 NADP(+) + 7 CoA + H2O</text>
        <dbReference type="Rhea" id="RHEA:23068"/>
        <dbReference type="ChEBI" id="CHEBI:15377"/>
        <dbReference type="ChEBI" id="CHEBI:15378"/>
        <dbReference type="ChEBI" id="CHEBI:16089"/>
        <dbReference type="ChEBI" id="CHEBI:16526"/>
        <dbReference type="ChEBI" id="CHEBI:57287"/>
        <dbReference type="ChEBI" id="CHEBI:57327"/>
        <dbReference type="ChEBI" id="CHEBI:57392"/>
        <dbReference type="ChEBI" id="CHEBI:57783"/>
        <dbReference type="ChEBI" id="CHEBI:58349"/>
        <dbReference type="EC" id="2.3.1.94"/>
    </reaction>
</comment>
<dbReference type="CDD" id="cd08952">
    <property type="entry name" value="KR_1_SDR_x"/>
    <property type="match status" value="1"/>
</dbReference>
<comment type="subunit">
    <text evidence="12">Homodimer. Erythronolide synthase is composed of EryAI, EryAII and EryAIII multimodular (2 modules) polypeptides each coding for a functional synthase subunit which participates in 2 of the six FAS-like elongation steps required for formation of the polyketide. Module 1, 2, 3, 4, 5, and 6 participating in biosynthesis steps 1, 2, 3, 4, 5, and 6, respectively.</text>
</comment>
<dbReference type="PROSITE" id="PS50075">
    <property type="entry name" value="CARRIER"/>
    <property type="match status" value="3"/>
</dbReference>
<dbReference type="Pfam" id="PF21089">
    <property type="entry name" value="PKS_DH_N"/>
    <property type="match status" value="2"/>
</dbReference>
<evidence type="ECO:0000256" key="6">
    <source>
        <dbReference type="ARBA" id="ARBA00023194"/>
    </source>
</evidence>
<dbReference type="InterPro" id="IPR018201">
    <property type="entry name" value="Ketoacyl_synth_AS"/>
</dbReference>
<evidence type="ECO:0000256" key="1">
    <source>
        <dbReference type="ARBA" id="ARBA00001957"/>
    </source>
</evidence>
<accession>A0A3R9FHK1</accession>
<dbReference type="InterPro" id="IPR057326">
    <property type="entry name" value="KR_dom"/>
</dbReference>
<dbReference type="InterPro" id="IPR041618">
    <property type="entry name" value="PKS_DE"/>
</dbReference>
<dbReference type="InterPro" id="IPR032821">
    <property type="entry name" value="PKS_assoc"/>
</dbReference>
<name>A0A3R9FHK1_9PSEU</name>
<dbReference type="FunFam" id="1.10.1200.10:FF:000007">
    <property type="entry name" value="Probable polyketide synthase pks17"/>
    <property type="match status" value="3"/>
</dbReference>
<evidence type="ECO:0000256" key="11">
    <source>
        <dbReference type="ARBA" id="ARBA00060622"/>
    </source>
</evidence>
<keyword evidence="7" id="KW-0511">Multifunctional enzyme</keyword>
<dbReference type="InterPro" id="IPR013968">
    <property type="entry name" value="PKS_KR"/>
</dbReference>
<dbReference type="Gene3D" id="3.40.50.720">
    <property type="entry name" value="NAD(P)-binding Rossmann-like Domain"/>
    <property type="match status" value="3"/>
</dbReference>
<evidence type="ECO:0000313" key="18">
    <source>
        <dbReference type="EMBL" id="RSD10704.1"/>
    </source>
</evidence>
<feature type="region of interest" description="C-terminal hotdog fold" evidence="14">
    <location>
        <begin position="1036"/>
        <end position="1172"/>
    </location>
</feature>
<dbReference type="EMBL" id="RSEC01000060">
    <property type="protein sequence ID" value="RSD10704.1"/>
    <property type="molecule type" value="Genomic_DNA"/>
</dbReference>
<dbReference type="InterPro" id="IPR049551">
    <property type="entry name" value="PKS_DH_C"/>
</dbReference>
<dbReference type="Pfam" id="PF00109">
    <property type="entry name" value="ketoacyl-synt"/>
    <property type="match status" value="3"/>
</dbReference>
<dbReference type="EC" id="2.3.1.94" evidence="13"/>
<dbReference type="Gene3D" id="3.40.47.10">
    <property type="match status" value="3"/>
</dbReference>
<comment type="function">
    <text evidence="10">Involved in the biosynthesis of antibiotic erythromycin via the biosynthesis of its aglycone precursor, 6-deoxyerythronolide B (6-dEB).</text>
</comment>
<dbReference type="SMART" id="SM01294">
    <property type="entry name" value="PKS_PP_betabranch"/>
    <property type="match status" value="3"/>
</dbReference>
<dbReference type="SMART" id="SM00827">
    <property type="entry name" value="PKS_AT"/>
    <property type="match status" value="3"/>
</dbReference>
<dbReference type="InterPro" id="IPR014043">
    <property type="entry name" value="Acyl_transferase_dom"/>
</dbReference>
<dbReference type="InterPro" id="IPR016039">
    <property type="entry name" value="Thiolase-like"/>
</dbReference>
<evidence type="ECO:0000256" key="3">
    <source>
        <dbReference type="ARBA" id="ARBA00022553"/>
    </source>
</evidence>
<dbReference type="InterPro" id="IPR015083">
    <property type="entry name" value="NorB/c/GfsB-D-like_docking"/>
</dbReference>
<feature type="active site" description="Proton donor; for dehydratase activity" evidence="14">
    <location>
        <position position="4163"/>
    </location>
</feature>
<dbReference type="Pfam" id="PF16197">
    <property type="entry name" value="KAsynt_C_assoc"/>
    <property type="match status" value="3"/>
</dbReference>
<dbReference type="CDD" id="cd00833">
    <property type="entry name" value="PKS"/>
    <property type="match status" value="3"/>
</dbReference>
<evidence type="ECO:0000256" key="7">
    <source>
        <dbReference type="ARBA" id="ARBA00023268"/>
    </source>
</evidence>
<dbReference type="PROSITE" id="PS00012">
    <property type="entry name" value="PHOSPHOPANTETHEINE"/>
    <property type="match status" value="3"/>
</dbReference>
<dbReference type="SMART" id="SM00825">
    <property type="entry name" value="PKS_KS"/>
    <property type="match status" value="3"/>
</dbReference>
<keyword evidence="4" id="KW-0808">Transferase</keyword>
<dbReference type="Pfam" id="PF00698">
    <property type="entry name" value="Acyl_transf_1"/>
    <property type="match status" value="3"/>
</dbReference>